<organism evidence="3 4">
    <name type="scientific">Podospora didyma</name>
    <dbReference type="NCBI Taxonomy" id="330526"/>
    <lineage>
        <taxon>Eukaryota</taxon>
        <taxon>Fungi</taxon>
        <taxon>Dikarya</taxon>
        <taxon>Ascomycota</taxon>
        <taxon>Pezizomycotina</taxon>
        <taxon>Sordariomycetes</taxon>
        <taxon>Sordariomycetidae</taxon>
        <taxon>Sordariales</taxon>
        <taxon>Podosporaceae</taxon>
        <taxon>Podospora</taxon>
    </lineage>
</organism>
<evidence type="ECO:0000313" key="4">
    <source>
        <dbReference type="Proteomes" id="UP001285441"/>
    </source>
</evidence>
<dbReference type="Proteomes" id="UP001285441">
    <property type="component" value="Unassembled WGS sequence"/>
</dbReference>
<keyword evidence="4" id="KW-1185">Reference proteome</keyword>
<sequence>METSLPKRRKTSPNTAVPLQHTQETKSTEPQLNPLAKKPKRPSFASPTKASLERHNPDILRRRESSPKKPRQDPNAPPPASRPATTDSPSPEVAAQLERRAETGGEEDALPKSRGNGARQQPQGDREGSHLQSPARRPGGGSLRTTRPNPRPLPPPGPEDDEEILNPFQGRRLPRSPIGDLPEAAEPEPELPPTPEHPDPVVSTPPSGIHNTPSKRPRRSKALAERLKSSSPLKQPIFPSEVQSIPSKLPSKLSRTVIPPLEPEEAPTTKGLRRIGPPDPDAAKKKVRDSLLAEIADLERDLNVASQENERIRQAKLSKNEPSPPTNRDEILQLLRRHALSASDREAADPAPAASAWLYEALNPIMLLPFSKGPLPALPVSTESEAALPPVVSHHPLPMKAAEALAYLQVFTPLTFTSHISPLPVPAEYPSGPLLQRHTISTSSTSPRGLFAARIEMTVNTKTLAITELSVPQLDPASEAELSPFIARIVAADTQLKSSALWNNVSVLAWAMGEWLRVAVQRAKVWSILDRELGGDKTALARMVARTRDKERKQQRRRKAIKAIRGQIEYSDDDDDDDHMSDNDGGGGQGGSGEDRDKSRNEAANLLPFMGKTSLDFDIPLLSGSVNAVGGDDNVSTLRVQWRINFDWTGEARSDLGVLVGVPGKWHKYDEKNQLSGLPALFDKLIEAGEKPLTAVRTVVSLLAGDHQKS</sequence>
<dbReference type="EMBL" id="JAULSW010000005">
    <property type="protein sequence ID" value="KAK3381899.1"/>
    <property type="molecule type" value="Genomic_DNA"/>
</dbReference>
<gene>
    <name evidence="3" type="ORF">B0H63DRAFT_215681</name>
</gene>
<evidence type="ECO:0000256" key="1">
    <source>
        <dbReference type="SAM" id="Coils"/>
    </source>
</evidence>
<reference evidence="3" key="2">
    <citation type="submission" date="2023-06" db="EMBL/GenBank/DDBJ databases">
        <authorList>
            <consortium name="Lawrence Berkeley National Laboratory"/>
            <person name="Haridas S."/>
            <person name="Hensen N."/>
            <person name="Bonometti L."/>
            <person name="Westerberg I."/>
            <person name="Brannstrom I.O."/>
            <person name="Guillou S."/>
            <person name="Cros-Aarteil S."/>
            <person name="Calhoun S."/>
            <person name="Kuo A."/>
            <person name="Mondo S."/>
            <person name="Pangilinan J."/>
            <person name="Riley R."/>
            <person name="LaButti K."/>
            <person name="Andreopoulos B."/>
            <person name="Lipzen A."/>
            <person name="Chen C."/>
            <person name="Yanf M."/>
            <person name="Daum C."/>
            <person name="Ng V."/>
            <person name="Clum A."/>
            <person name="Steindorff A."/>
            <person name="Ohm R."/>
            <person name="Martin F."/>
            <person name="Silar P."/>
            <person name="Natvig D."/>
            <person name="Lalanne C."/>
            <person name="Gautier V."/>
            <person name="Ament-velasquez S.L."/>
            <person name="Kruys A."/>
            <person name="Hutchinson M.I."/>
            <person name="Powell A.J."/>
            <person name="Barry K."/>
            <person name="Miller A.N."/>
            <person name="Grigoriev I.V."/>
            <person name="Debuchy R."/>
            <person name="Gladieux P."/>
            <person name="Thoren M.H."/>
            <person name="Johannesson H."/>
        </authorList>
    </citation>
    <scope>NUCLEOTIDE SEQUENCE</scope>
    <source>
        <strain evidence="3">CBS 232.78</strain>
    </source>
</reference>
<reference evidence="3" key="1">
    <citation type="journal article" date="2023" name="Mol. Phylogenet. Evol.">
        <title>Genome-scale phylogeny and comparative genomics of the fungal order Sordariales.</title>
        <authorList>
            <person name="Hensen N."/>
            <person name="Bonometti L."/>
            <person name="Westerberg I."/>
            <person name="Brannstrom I.O."/>
            <person name="Guillou S."/>
            <person name="Cros-Aarteil S."/>
            <person name="Calhoun S."/>
            <person name="Haridas S."/>
            <person name="Kuo A."/>
            <person name="Mondo S."/>
            <person name="Pangilinan J."/>
            <person name="Riley R."/>
            <person name="LaButti K."/>
            <person name="Andreopoulos B."/>
            <person name="Lipzen A."/>
            <person name="Chen C."/>
            <person name="Yan M."/>
            <person name="Daum C."/>
            <person name="Ng V."/>
            <person name="Clum A."/>
            <person name="Steindorff A."/>
            <person name="Ohm R.A."/>
            <person name="Martin F."/>
            <person name="Silar P."/>
            <person name="Natvig D.O."/>
            <person name="Lalanne C."/>
            <person name="Gautier V."/>
            <person name="Ament-Velasquez S.L."/>
            <person name="Kruys A."/>
            <person name="Hutchinson M.I."/>
            <person name="Powell A.J."/>
            <person name="Barry K."/>
            <person name="Miller A.N."/>
            <person name="Grigoriev I.V."/>
            <person name="Debuchy R."/>
            <person name="Gladieux P."/>
            <person name="Hiltunen Thoren M."/>
            <person name="Johannesson H."/>
        </authorList>
    </citation>
    <scope>NUCLEOTIDE SEQUENCE</scope>
    <source>
        <strain evidence="3">CBS 232.78</strain>
    </source>
</reference>
<evidence type="ECO:0000256" key="2">
    <source>
        <dbReference type="SAM" id="MobiDB-lite"/>
    </source>
</evidence>
<feature type="compositionally biased region" description="Basic and acidic residues" evidence="2">
    <location>
        <begin position="51"/>
        <end position="72"/>
    </location>
</feature>
<feature type="compositionally biased region" description="Acidic residues" evidence="2">
    <location>
        <begin position="570"/>
        <end position="579"/>
    </location>
</feature>
<dbReference type="AlphaFoldDB" id="A0AAE0NI60"/>
<feature type="coiled-coil region" evidence="1">
    <location>
        <begin position="288"/>
        <end position="315"/>
    </location>
</feature>
<name>A0AAE0NI60_9PEZI</name>
<keyword evidence="1" id="KW-0175">Coiled coil</keyword>
<comment type="caution">
    <text evidence="3">The sequence shown here is derived from an EMBL/GenBank/DDBJ whole genome shotgun (WGS) entry which is preliminary data.</text>
</comment>
<feature type="compositionally biased region" description="Basic residues" evidence="2">
    <location>
        <begin position="1"/>
        <end position="11"/>
    </location>
</feature>
<feature type="compositionally biased region" description="Polar residues" evidence="2">
    <location>
        <begin position="12"/>
        <end position="22"/>
    </location>
</feature>
<feature type="region of interest" description="Disordered" evidence="2">
    <location>
        <begin position="1"/>
        <end position="284"/>
    </location>
</feature>
<protein>
    <submittedName>
        <fullName evidence="3">Uncharacterized protein</fullName>
    </submittedName>
</protein>
<feature type="region of interest" description="Disordered" evidence="2">
    <location>
        <begin position="570"/>
        <end position="599"/>
    </location>
</feature>
<evidence type="ECO:0000313" key="3">
    <source>
        <dbReference type="EMBL" id="KAK3381899.1"/>
    </source>
</evidence>
<proteinExistence type="predicted"/>
<accession>A0AAE0NI60</accession>